<dbReference type="PROSITE" id="PS00463">
    <property type="entry name" value="ZN2_CY6_FUNGAL_1"/>
    <property type="match status" value="1"/>
</dbReference>
<feature type="compositionally biased region" description="Polar residues" evidence="1">
    <location>
        <begin position="71"/>
        <end position="108"/>
    </location>
</feature>
<dbReference type="InterPro" id="IPR036864">
    <property type="entry name" value="Zn2-C6_fun-type_DNA-bd_sf"/>
</dbReference>
<dbReference type="SUPFAM" id="SSF57701">
    <property type="entry name" value="Zn2/Cys6 DNA-binding domain"/>
    <property type="match status" value="1"/>
</dbReference>
<dbReference type="GO" id="GO:0000981">
    <property type="term" value="F:DNA-binding transcription factor activity, RNA polymerase II-specific"/>
    <property type="evidence" value="ECO:0007669"/>
    <property type="project" value="InterPro"/>
</dbReference>
<dbReference type="GeneID" id="14539849"/>
<reference evidence="3 4" key="1">
    <citation type="journal article" date="2012" name="PLoS ONE">
        <title>Sequence and analysis of the genome of the pathogenic yeast Candida orthopsilosis.</title>
        <authorList>
            <person name="Riccombeni A."/>
            <person name="Vidanes G."/>
            <person name="Proux-Wera E."/>
            <person name="Wolfe K.H."/>
            <person name="Butler G."/>
        </authorList>
    </citation>
    <scope>NUCLEOTIDE SEQUENCE [LARGE SCALE GENOMIC DNA]</scope>
    <source>
        <strain evidence="3 4">Co 90-125</strain>
    </source>
</reference>
<dbReference type="InterPro" id="IPR001138">
    <property type="entry name" value="Zn2Cys6_DnaBD"/>
</dbReference>
<feature type="compositionally biased region" description="Basic residues" evidence="1">
    <location>
        <begin position="9"/>
        <end position="18"/>
    </location>
</feature>
<dbReference type="KEGG" id="cot:CORT_0C03460"/>
<evidence type="ECO:0000259" key="2">
    <source>
        <dbReference type="PROSITE" id="PS50048"/>
    </source>
</evidence>
<dbReference type="SMART" id="SM00066">
    <property type="entry name" value="GAL4"/>
    <property type="match status" value="1"/>
</dbReference>
<feature type="compositionally biased region" description="Basic and acidic residues" evidence="1">
    <location>
        <begin position="339"/>
        <end position="352"/>
    </location>
</feature>
<dbReference type="Proteomes" id="UP000005018">
    <property type="component" value="Chromosome 3"/>
</dbReference>
<keyword evidence="4" id="KW-1185">Reference proteome</keyword>
<dbReference type="Pfam" id="PF00172">
    <property type="entry name" value="Zn_clus"/>
    <property type="match status" value="1"/>
</dbReference>
<dbReference type="Gene3D" id="4.10.240.10">
    <property type="entry name" value="Zn(2)-C6 fungal-type DNA-binding domain"/>
    <property type="match status" value="1"/>
</dbReference>
<dbReference type="eggNOG" id="ENOG502R6NR">
    <property type="taxonomic scope" value="Eukaryota"/>
</dbReference>
<sequence>MNTPDLRGKERKSRRTHKNSRDGCPNCKQKRIKCSEELPACHNCIKKNYHCGYLDYSEDKLEKIRKKNQDKQQSTNGNQGMNKTGQSHSNNPPVNNISNLDNEGSNQIPLEAGISHHRPLQELSHPNHTSHFANVPETTVFINDGLNKTDSIHQLNVESLRRGFSNTYHNQTSLLNPNSSDIVNGNNNFAITPPFAGQTMSLDSSPYSDSPNNVDQLFSSYFPTFIPNQSVNSITPPNIFEFAVDSDYDYFNNAPLGNEDLNLAVFTDSIRKLSQLDPEVYVATDYTGIANSSLEQISQPDLQRQLAHLDTTKFMASGHTESQPVIEPEQGQPISAGRDGSEGFENVKRDSDASIGNQAKSMTGGPLPNAKKSNVAFKVLQHQENIKSLFTRKANKFQPDPKLYTLQLHQPDWTRRNNEDLWTVTLGEALVLHHAFFSFFVDRGLCVILKVCDNSVKSSSSVSCFTPEIQRILTKKSYAYFGRIIRNLRVSVNEVDVQTTTIGSWYAGWSSILHKRASAKATTLFFGGSASLLWNCLNNCKGFNDLDPRLRFIAHAVRNHTSCAVIPDYKIDVISNIRETFTLTKKFINYNTNLTSSSNGYILKYFIDMEKFLDYLLEDLYPRFIYIDQFYKEKNSISNNKLGIRYFSPSLLYELINRWLRIIPSHARSIGREMSPLKRTFYLFYIAVAKALASVFPIIRSAFLVDTWDTLYPQIDFDYHLFKFSRDEVADEAQYNFLSNCTSKLMRLIKFFNTRQRIIAHVLSADTVLEPGKSFIESVNPEHDETREAMKDIAFMTPEKRDFEEVMLSNFTINTIVNIYNYPKLVDFSNNLFKGNRFRRIIERENHNQKVRIEEYRAKYKNTGASEAAKKEHQTNVNHAYDFDFDRGMFSFDYSVEPILEHLLEYLDNASPKEELSIEELKGQILNFESSHKNMFRSIDQNATN</sequence>
<feature type="region of interest" description="Disordered" evidence="1">
    <location>
        <begin position="65"/>
        <end position="108"/>
    </location>
</feature>
<proteinExistence type="predicted"/>
<feature type="region of interest" description="Disordered" evidence="1">
    <location>
        <begin position="318"/>
        <end position="369"/>
    </location>
</feature>
<name>H8X3T2_CANO9</name>
<dbReference type="RefSeq" id="XP_003868624.1">
    <property type="nucleotide sequence ID" value="XM_003868576.1"/>
</dbReference>
<evidence type="ECO:0000313" key="4">
    <source>
        <dbReference type="Proteomes" id="UP000005018"/>
    </source>
</evidence>
<evidence type="ECO:0000256" key="1">
    <source>
        <dbReference type="SAM" id="MobiDB-lite"/>
    </source>
</evidence>
<organism evidence="3 4">
    <name type="scientific">Candida orthopsilosis (strain 90-125)</name>
    <name type="common">Yeast</name>
    <dbReference type="NCBI Taxonomy" id="1136231"/>
    <lineage>
        <taxon>Eukaryota</taxon>
        <taxon>Fungi</taxon>
        <taxon>Dikarya</taxon>
        <taxon>Ascomycota</taxon>
        <taxon>Saccharomycotina</taxon>
        <taxon>Pichiomycetes</taxon>
        <taxon>Debaryomycetaceae</taxon>
        <taxon>Candida/Lodderomyces clade</taxon>
        <taxon>Candida</taxon>
    </lineage>
</organism>
<dbReference type="PROSITE" id="PS50048">
    <property type="entry name" value="ZN2_CY6_FUNGAL_2"/>
    <property type="match status" value="1"/>
</dbReference>
<dbReference type="CDD" id="cd00067">
    <property type="entry name" value="GAL4"/>
    <property type="match status" value="1"/>
</dbReference>
<dbReference type="GO" id="GO:0008270">
    <property type="term" value="F:zinc ion binding"/>
    <property type="evidence" value="ECO:0007669"/>
    <property type="project" value="InterPro"/>
</dbReference>
<dbReference type="EMBL" id="HE681721">
    <property type="protein sequence ID" value="CCG25720.1"/>
    <property type="molecule type" value="Genomic_DNA"/>
</dbReference>
<feature type="region of interest" description="Disordered" evidence="1">
    <location>
        <begin position="1"/>
        <end position="25"/>
    </location>
</feature>
<dbReference type="HOGENOM" id="CLU_009505_1_0_1"/>
<protein>
    <recommendedName>
        <fullName evidence="2">Zn(2)-C6 fungal-type domain-containing protein</fullName>
    </recommendedName>
</protein>
<feature type="domain" description="Zn(2)-C6 fungal-type" evidence="2">
    <location>
        <begin position="23"/>
        <end position="53"/>
    </location>
</feature>
<dbReference type="InterPro" id="IPR052400">
    <property type="entry name" value="Zn2-C6_fungal_TF"/>
</dbReference>
<dbReference type="PANTHER" id="PTHR47657:SF7">
    <property type="entry name" value="STEROL REGULATORY ELEMENT-BINDING PROTEIN ECM22"/>
    <property type="match status" value="1"/>
</dbReference>
<accession>H8X3T2</accession>
<dbReference type="AlphaFoldDB" id="H8X3T2"/>
<dbReference type="OrthoDB" id="25921at2759"/>
<dbReference type="PANTHER" id="PTHR47657">
    <property type="entry name" value="STEROL REGULATORY ELEMENT-BINDING PROTEIN ECM22"/>
    <property type="match status" value="1"/>
</dbReference>
<evidence type="ECO:0000313" key="3">
    <source>
        <dbReference type="EMBL" id="CCG25720.1"/>
    </source>
</evidence>
<gene>
    <name evidence="3" type="ORF">CORT_0C03460</name>
</gene>